<feature type="transmembrane region" description="Helical" evidence="1">
    <location>
        <begin position="6"/>
        <end position="26"/>
    </location>
</feature>
<dbReference type="STRING" id="1423745.GCA_001311215_00584"/>
<dbReference type="RefSeq" id="WP_009166522.1">
    <property type="nucleotide sequence ID" value="NZ_AYZI01000001.1"/>
</dbReference>
<protein>
    <recommendedName>
        <fullName evidence="4">DUF1146 domain-containing protein</fullName>
    </recommendedName>
</protein>
<keyword evidence="1" id="KW-0812">Transmembrane</keyword>
<keyword evidence="1" id="KW-0472">Membrane</keyword>
<accession>A0A0R2CXB0</accession>
<keyword evidence="1" id="KW-1133">Transmembrane helix</keyword>
<dbReference type="Proteomes" id="UP000051586">
    <property type="component" value="Unassembled WGS sequence"/>
</dbReference>
<reference evidence="2 3" key="1">
    <citation type="journal article" date="2015" name="Genome Announc.">
        <title>Expanding the biotechnology potential of lactobacilli through comparative genomics of 213 strains and associated genera.</title>
        <authorList>
            <person name="Sun Z."/>
            <person name="Harris H.M."/>
            <person name="McCann A."/>
            <person name="Guo C."/>
            <person name="Argimon S."/>
            <person name="Zhang W."/>
            <person name="Yang X."/>
            <person name="Jeffery I.B."/>
            <person name="Cooney J.C."/>
            <person name="Kagawa T.F."/>
            <person name="Liu W."/>
            <person name="Song Y."/>
            <person name="Salvetti E."/>
            <person name="Wrobel A."/>
            <person name="Rasinkangas P."/>
            <person name="Parkhill J."/>
            <person name="Rea M.C."/>
            <person name="O'Sullivan O."/>
            <person name="Ritari J."/>
            <person name="Douillard F.P."/>
            <person name="Paul Ross R."/>
            <person name="Yang R."/>
            <person name="Briner A.E."/>
            <person name="Felis G.E."/>
            <person name="de Vos W.M."/>
            <person name="Barrangou R."/>
            <person name="Klaenhammer T.R."/>
            <person name="Caufield P.W."/>
            <person name="Cui Y."/>
            <person name="Zhang H."/>
            <person name="O'Toole P.W."/>
        </authorList>
    </citation>
    <scope>NUCLEOTIDE SEQUENCE [LARGE SCALE GENOMIC DNA]</scope>
    <source>
        <strain evidence="2 3">DSM 22689</strain>
    </source>
</reference>
<dbReference type="PATRIC" id="fig|1423745.4.peg.70"/>
<evidence type="ECO:0000313" key="3">
    <source>
        <dbReference type="Proteomes" id="UP000051586"/>
    </source>
</evidence>
<dbReference type="EMBL" id="AYZI01000001">
    <property type="protein sequence ID" value="KRM92454.1"/>
    <property type="molecule type" value="Genomic_DNA"/>
</dbReference>
<gene>
    <name evidence="2" type="ORF">FC87_GL000066</name>
</gene>
<dbReference type="Pfam" id="PF06612">
    <property type="entry name" value="DUF1146"/>
    <property type="match status" value="1"/>
</dbReference>
<name>A0A0R2CXB0_9LACO</name>
<dbReference type="AlphaFoldDB" id="A0A0R2CXB0"/>
<dbReference type="InterPro" id="IPR009526">
    <property type="entry name" value="DUF1146"/>
</dbReference>
<evidence type="ECO:0000256" key="1">
    <source>
        <dbReference type="SAM" id="Phobius"/>
    </source>
</evidence>
<dbReference type="NCBIfam" id="TIGR02327">
    <property type="entry name" value="int_mem_ywzB"/>
    <property type="match status" value="1"/>
</dbReference>
<comment type="caution">
    <text evidence="2">The sequence shown here is derived from an EMBL/GenBank/DDBJ whole genome shotgun (WGS) entry which is preliminary data.</text>
</comment>
<proteinExistence type="predicted"/>
<feature type="transmembrane region" description="Helical" evidence="1">
    <location>
        <begin position="46"/>
        <end position="65"/>
    </location>
</feature>
<evidence type="ECO:0000313" key="2">
    <source>
        <dbReference type="EMBL" id="KRM92454.1"/>
    </source>
</evidence>
<organism evidence="2 3">
    <name type="scientific">Fructilactobacillus florum DSM 22689 = JCM 16035</name>
    <dbReference type="NCBI Taxonomy" id="1423745"/>
    <lineage>
        <taxon>Bacteria</taxon>
        <taxon>Bacillati</taxon>
        <taxon>Bacillota</taxon>
        <taxon>Bacilli</taxon>
        <taxon>Lactobacillales</taxon>
        <taxon>Lactobacillaceae</taxon>
        <taxon>Fructilactobacillus</taxon>
    </lineage>
</organism>
<sequence>MNVFGMQALIGVICQLFFVGIAFWAIQGIHFERFLPIQERQGKILIVLLAIVIGFTCSSFFLSFIDNLRNLTLLF</sequence>
<evidence type="ECO:0008006" key="4">
    <source>
        <dbReference type="Google" id="ProtNLM"/>
    </source>
</evidence>